<feature type="compositionally biased region" description="Basic and acidic residues" evidence="1">
    <location>
        <begin position="16"/>
        <end position="26"/>
    </location>
</feature>
<evidence type="ECO:0000313" key="3">
    <source>
        <dbReference type="Proteomes" id="UP000000214"/>
    </source>
</evidence>
<name>K7SKQ8_ACIA4</name>
<dbReference type="Proteomes" id="UP000000214">
    <property type="component" value="Chromosome"/>
</dbReference>
<organism evidence="2 3">
    <name type="scientific">Acidipropionibacterium acidipropionici (strain ATCC 4875 / DSM 20272 / JCM 6432 / NBRC 12425 / NCIMB 8070 / 4)</name>
    <name type="common">Propionibacterium acidipropionici</name>
    <dbReference type="NCBI Taxonomy" id="1171373"/>
    <lineage>
        <taxon>Bacteria</taxon>
        <taxon>Bacillati</taxon>
        <taxon>Actinomycetota</taxon>
        <taxon>Actinomycetes</taxon>
        <taxon>Propionibacteriales</taxon>
        <taxon>Propionibacteriaceae</taxon>
        <taxon>Acidipropionibacterium</taxon>
    </lineage>
</organism>
<proteinExistence type="predicted"/>
<dbReference type="AlphaFoldDB" id="K7SKQ8"/>
<gene>
    <name evidence="2" type="ordered locus">PACID_20470</name>
</gene>
<sequence length="104" mass="11042">MNSWEYQPTPSTSSQREVDVRPDGRATPHRIVTAGSPQEAVNEPVAVRDSPATRPGSRAITARQPWAAEPLGEGSVTVDVEEAPQPAANTLTRADARVAATDLV</sequence>
<evidence type="ECO:0000256" key="1">
    <source>
        <dbReference type="SAM" id="MobiDB-lite"/>
    </source>
</evidence>
<dbReference type="KEGG" id="pbo:PACID_20470"/>
<dbReference type="EMBL" id="CP003493">
    <property type="protein sequence ID" value="AFV89840.1"/>
    <property type="molecule type" value="Genomic_DNA"/>
</dbReference>
<evidence type="ECO:0000313" key="2">
    <source>
        <dbReference type="EMBL" id="AFV89840.1"/>
    </source>
</evidence>
<feature type="compositionally biased region" description="Polar residues" evidence="1">
    <location>
        <begin position="1"/>
        <end position="15"/>
    </location>
</feature>
<dbReference type="HOGENOM" id="CLU_2247621_0_0_11"/>
<feature type="region of interest" description="Disordered" evidence="1">
    <location>
        <begin position="1"/>
        <end position="71"/>
    </location>
</feature>
<protein>
    <submittedName>
        <fullName evidence="2">Uncharacterized protein</fullName>
    </submittedName>
</protein>
<accession>K7SKQ8</accession>
<reference evidence="2 3" key="1">
    <citation type="journal article" date="2012" name="BMC Genomics">
        <title>The genome sequence of Propionibacterium acidipropionici provides insights into its biotechnological and industrial potential.</title>
        <authorList>
            <person name="Parizzi L.P."/>
            <person name="Grassi M.C."/>
            <person name="Llerena L.A."/>
            <person name="Carazzolle M.F."/>
            <person name="Queiroz V.L."/>
            <person name="Lunardi I."/>
            <person name="Zeidler A.F."/>
            <person name="Teixeira P.J."/>
            <person name="Mieczkowski P."/>
            <person name="Rincones J."/>
            <person name="Pereira G.A."/>
        </authorList>
    </citation>
    <scope>NUCLEOTIDE SEQUENCE [LARGE SCALE GENOMIC DNA]</scope>
    <source>
        <strain evidence="3">ATCC 4875 / DSM 20272 / JCM 6432 / NBRC 12425 / NCIMB 8070</strain>
    </source>
</reference>
<dbReference type="STRING" id="1171373.PACID_20470"/>